<dbReference type="PANTHER" id="PTHR15002:SF0">
    <property type="entry name" value="RIBOSOMAL BIOGENESIS PROTEIN LAS1L"/>
    <property type="match status" value="1"/>
</dbReference>
<organism evidence="2 3">
    <name type="scientific">Neolentinus lepideus HHB14362 ss-1</name>
    <dbReference type="NCBI Taxonomy" id="1314782"/>
    <lineage>
        <taxon>Eukaryota</taxon>
        <taxon>Fungi</taxon>
        <taxon>Dikarya</taxon>
        <taxon>Basidiomycota</taxon>
        <taxon>Agaricomycotina</taxon>
        <taxon>Agaricomycetes</taxon>
        <taxon>Gloeophyllales</taxon>
        <taxon>Gloeophyllaceae</taxon>
        <taxon>Neolentinus</taxon>
    </lineage>
</organism>
<dbReference type="Pfam" id="PF04031">
    <property type="entry name" value="Las1"/>
    <property type="match status" value="1"/>
</dbReference>
<dbReference type="Proteomes" id="UP000076761">
    <property type="component" value="Unassembled WGS sequence"/>
</dbReference>
<evidence type="ECO:0000313" key="3">
    <source>
        <dbReference type="Proteomes" id="UP000076761"/>
    </source>
</evidence>
<dbReference type="GO" id="GO:0000460">
    <property type="term" value="P:maturation of 5.8S rRNA"/>
    <property type="evidence" value="ECO:0007669"/>
    <property type="project" value="TreeGrafter"/>
</dbReference>
<dbReference type="GO" id="GO:0004519">
    <property type="term" value="F:endonuclease activity"/>
    <property type="evidence" value="ECO:0007669"/>
    <property type="project" value="InterPro"/>
</dbReference>
<name>A0A165RGZ5_9AGAM</name>
<gene>
    <name evidence="2" type="ORF">NEOLEDRAFT_1157122</name>
</gene>
<proteinExistence type="predicted"/>
<protein>
    <submittedName>
        <fullName evidence="2">Las1-domain-containing protein</fullName>
    </submittedName>
</protein>
<dbReference type="GO" id="GO:0000470">
    <property type="term" value="P:maturation of LSU-rRNA"/>
    <property type="evidence" value="ECO:0007669"/>
    <property type="project" value="TreeGrafter"/>
</dbReference>
<reference evidence="2 3" key="1">
    <citation type="journal article" date="2016" name="Mol. Biol. Evol.">
        <title>Comparative Genomics of Early-Diverging Mushroom-Forming Fungi Provides Insights into the Origins of Lignocellulose Decay Capabilities.</title>
        <authorList>
            <person name="Nagy L.G."/>
            <person name="Riley R."/>
            <person name="Tritt A."/>
            <person name="Adam C."/>
            <person name="Daum C."/>
            <person name="Floudas D."/>
            <person name="Sun H."/>
            <person name="Yadav J.S."/>
            <person name="Pangilinan J."/>
            <person name="Larsson K.H."/>
            <person name="Matsuura K."/>
            <person name="Barry K."/>
            <person name="Labutti K."/>
            <person name="Kuo R."/>
            <person name="Ohm R.A."/>
            <person name="Bhattacharya S.S."/>
            <person name="Shirouzu T."/>
            <person name="Yoshinaga Y."/>
            <person name="Martin F.M."/>
            <person name="Grigoriev I.V."/>
            <person name="Hibbett D.S."/>
        </authorList>
    </citation>
    <scope>NUCLEOTIDE SEQUENCE [LARGE SCALE GENOMIC DNA]</scope>
    <source>
        <strain evidence="2 3">HHB14362 ss-1</strain>
    </source>
</reference>
<feature type="compositionally biased region" description="Low complexity" evidence="1">
    <location>
        <begin position="438"/>
        <end position="447"/>
    </location>
</feature>
<dbReference type="STRING" id="1314782.A0A165RGZ5"/>
<evidence type="ECO:0000256" key="1">
    <source>
        <dbReference type="SAM" id="MobiDB-lite"/>
    </source>
</evidence>
<dbReference type="AlphaFoldDB" id="A0A165RGZ5"/>
<keyword evidence="3" id="KW-1185">Reference proteome</keyword>
<dbReference type="OrthoDB" id="10263222at2759"/>
<sequence length="489" mass="53548">MRLPRRVPWANVGELEQVCSWVYDDENDLDSKQLAIHRLSAWKSITSLPHALESTLAILTALQQDNGQQTPHGMALRHMYAAAIIRLVNGLVDPLQSGAYARSISSIAQQLGLPPWLVELRHAATHEDMPSLELLREAARESMSWLLHNYFLPTLNPSTAPPLQSSPLTPVDPILKQYKKIMKILTRDTSLATRHKADVTQALRDLERWLAEAKLAENVDAVAWGAGEPSSDALGDEVEDPRERRALDRLLDDLVAPGGLVPLAKRKRTLLSDSFQPPASGLNIWATLLKHVQALHPTFYDVAASRIVSQLSSPVEGYTPVGGSNAASSYYMGLARWAMWFVQNKSGESGDAAPDLRKEDVVVTLITNLGLSAEDNPGSRRAAQALLQALCEGDSRLEEARALFLRNIEIAPPSGSWQDGDINVMNERLNVLLRDEPSGSGESSPPSTQRQETSEQAGADRTVALPRGWGVVDNNWKPCPIGVFSTSLG</sequence>
<dbReference type="EMBL" id="KV425582">
    <property type="protein sequence ID" value="KZT23797.1"/>
    <property type="molecule type" value="Genomic_DNA"/>
</dbReference>
<accession>A0A165RGZ5</accession>
<feature type="region of interest" description="Disordered" evidence="1">
    <location>
        <begin position="435"/>
        <end position="460"/>
    </location>
</feature>
<dbReference type="PANTHER" id="PTHR15002">
    <property type="entry name" value="RIBOSOMAL BIOGENESIS PROTEIN LAS1L"/>
    <property type="match status" value="1"/>
</dbReference>
<evidence type="ECO:0000313" key="2">
    <source>
        <dbReference type="EMBL" id="KZT23797.1"/>
    </source>
</evidence>
<dbReference type="GO" id="GO:0090730">
    <property type="term" value="C:Las1 complex"/>
    <property type="evidence" value="ECO:0007669"/>
    <property type="project" value="InterPro"/>
</dbReference>
<dbReference type="InterPro" id="IPR007174">
    <property type="entry name" value="Las1"/>
</dbReference>
<dbReference type="InParanoid" id="A0A165RGZ5"/>
<dbReference type="GO" id="GO:0030687">
    <property type="term" value="C:preribosome, large subunit precursor"/>
    <property type="evidence" value="ECO:0007669"/>
    <property type="project" value="TreeGrafter"/>
</dbReference>